<evidence type="ECO:0000313" key="3">
    <source>
        <dbReference type="Proteomes" id="UP000593565"/>
    </source>
</evidence>
<keyword evidence="1" id="KW-1133">Transmembrane helix</keyword>
<gene>
    <name evidence="2" type="ORF">AMELA_G00168880</name>
</gene>
<evidence type="ECO:0000313" key="2">
    <source>
        <dbReference type="EMBL" id="KAF4080299.1"/>
    </source>
</evidence>
<protein>
    <submittedName>
        <fullName evidence="2">Uncharacterized protein</fullName>
    </submittedName>
</protein>
<comment type="caution">
    <text evidence="2">The sequence shown here is derived from an EMBL/GenBank/DDBJ whole genome shotgun (WGS) entry which is preliminary data.</text>
</comment>
<keyword evidence="3" id="KW-1185">Reference proteome</keyword>
<accession>A0A7J6AE28</accession>
<sequence>MVAMKSDLQEEKQQHSLTPLEFCRTHMVPPPQAYSVNTATTPSRDVFIKLATIATYPHLRLRCMCTCNRCIFCLCQNFLNSELLHAVKTKLYTLVFSRVVPLVDLHGSLLLLKVSCGAALLALLGFSVYRVLIKPR</sequence>
<name>A0A7J6AE28_AMEME</name>
<evidence type="ECO:0000256" key="1">
    <source>
        <dbReference type="SAM" id="Phobius"/>
    </source>
</evidence>
<dbReference type="Proteomes" id="UP000593565">
    <property type="component" value="Unassembled WGS sequence"/>
</dbReference>
<keyword evidence="1" id="KW-0812">Transmembrane</keyword>
<dbReference type="InterPro" id="IPR027417">
    <property type="entry name" value="P-loop_NTPase"/>
</dbReference>
<keyword evidence="1" id="KW-0472">Membrane</keyword>
<feature type="transmembrane region" description="Helical" evidence="1">
    <location>
        <begin position="110"/>
        <end position="132"/>
    </location>
</feature>
<dbReference type="Gene3D" id="3.40.50.300">
    <property type="entry name" value="P-loop containing nucleotide triphosphate hydrolases"/>
    <property type="match status" value="1"/>
</dbReference>
<dbReference type="EMBL" id="JAAGNN010000014">
    <property type="protein sequence ID" value="KAF4080299.1"/>
    <property type="molecule type" value="Genomic_DNA"/>
</dbReference>
<dbReference type="AlphaFoldDB" id="A0A7J6AE28"/>
<proteinExistence type="predicted"/>
<reference evidence="2 3" key="1">
    <citation type="submission" date="2020-02" db="EMBL/GenBank/DDBJ databases">
        <title>A chromosome-scale genome assembly of the black bullhead catfish (Ameiurus melas).</title>
        <authorList>
            <person name="Wen M."/>
            <person name="Zham M."/>
            <person name="Cabau C."/>
            <person name="Klopp C."/>
            <person name="Donnadieu C."/>
            <person name="Roques C."/>
            <person name="Bouchez O."/>
            <person name="Lampietro C."/>
            <person name="Jouanno E."/>
            <person name="Herpin A."/>
            <person name="Louis A."/>
            <person name="Berthelot C."/>
            <person name="Parey E."/>
            <person name="Roest-Crollius H."/>
            <person name="Braasch I."/>
            <person name="Postlethwait J."/>
            <person name="Robinson-Rechavi M."/>
            <person name="Echchiki A."/>
            <person name="Begum T."/>
            <person name="Montfort J."/>
            <person name="Schartl M."/>
            <person name="Bobe J."/>
            <person name="Guiguen Y."/>
        </authorList>
    </citation>
    <scope>NUCLEOTIDE SEQUENCE [LARGE SCALE GENOMIC DNA]</scope>
    <source>
        <strain evidence="2">M_S1</strain>
        <tissue evidence="2">Blood</tissue>
    </source>
</reference>
<organism evidence="2 3">
    <name type="scientific">Ameiurus melas</name>
    <name type="common">Black bullhead</name>
    <name type="synonym">Silurus melas</name>
    <dbReference type="NCBI Taxonomy" id="219545"/>
    <lineage>
        <taxon>Eukaryota</taxon>
        <taxon>Metazoa</taxon>
        <taxon>Chordata</taxon>
        <taxon>Craniata</taxon>
        <taxon>Vertebrata</taxon>
        <taxon>Euteleostomi</taxon>
        <taxon>Actinopterygii</taxon>
        <taxon>Neopterygii</taxon>
        <taxon>Teleostei</taxon>
        <taxon>Ostariophysi</taxon>
        <taxon>Siluriformes</taxon>
        <taxon>Ictaluridae</taxon>
        <taxon>Ameiurus</taxon>
    </lineage>
</organism>